<dbReference type="AlphaFoldDB" id="A0A9W8ANW1"/>
<dbReference type="PANTHER" id="PTHR31283:SF5">
    <property type="entry name" value="EKC_KEOPS COMPLEX SUBUNIT LAGE3"/>
    <property type="match status" value="1"/>
</dbReference>
<proteinExistence type="inferred from homology"/>
<name>A0A9W8ANW1_9FUNG</name>
<dbReference type="FunFam" id="3.30.310.50:FF:000005">
    <property type="entry name" value="L antigen family member 3"/>
    <property type="match status" value="1"/>
</dbReference>
<evidence type="ECO:0000256" key="2">
    <source>
        <dbReference type="ARBA" id="ARBA00004496"/>
    </source>
</evidence>
<dbReference type="EMBL" id="JANBPY010001046">
    <property type="protein sequence ID" value="KAJ1961920.1"/>
    <property type="molecule type" value="Genomic_DNA"/>
</dbReference>
<evidence type="ECO:0000313" key="8">
    <source>
        <dbReference type="Proteomes" id="UP001150925"/>
    </source>
</evidence>
<dbReference type="GO" id="GO:0005634">
    <property type="term" value="C:nucleus"/>
    <property type="evidence" value="ECO:0007669"/>
    <property type="project" value="UniProtKB-SubCell"/>
</dbReference>
<dbReference type="GO" id="GO:0000408">
    <property type="term" value="C:EKC/KEOPS complex"/>
    <property type="evidence" value="ECO:0007669"/>
    <property type="project" value="TreeGrafter"/>
</dbReference>
<dbReference type="GO" id="GO:0070525">
    <property type="term" value="P:tRNA threonylcarbamoyladenosine metabolic process"/>
    <property type="evidence" value="ECO:0007669"/>
    <property type="project" value="TreeGrafter"/>
</dbReference>
<evidence type="ECO:0000313" key="7">
    <source>
        <dbReference type="EMBL" id="KAJ1961920.1"/>
    </source>
</evidence>
<protein>
    <submittedName>
        <fullName evidence="7">Uncharacterized protein</fullName>
    </submittedName>
</protein>
<evidence type="ECO:0000256" key="1">
    <source>
        <dbReference type="ARBA" id="ARBA00004123"/>
    </source>
</evidence>
<dbReference type="InterPro" id="IPR015419">
    <property type="entry name" value="CTAG/Pcc1"/>
</dbReference>
<keyword evidence="4" id="KW-0963">Cytoplasm</keyword>
<evidence type="ECO:0000256" key="3">
    <source>
        <dbReference type="ARBA" id="ARBA00007073"/>
    </source>
</evidence>
<evidence type="ECO:0000256" key="6">
    <source>
        <dbReference type="ARBA" id="ARBA00023242"/>
    </source>
</evidence>
<dbReference type="GO" id="GO:0005737">
    <property type="term" value="C:cytoplasm"/>
    <property type="evidence" value="ECO:0007669"/>
    <property type="project" value="UniProtKB-SubCell"/>
</dbReference>
<keyword evidence="8" id="KW-1185">Reference proteome</keyword>
<evidence type="ECO:0000256" key="5">
    <source>
        <dbReference type="ARBA" id="ARBA00022694"/>
    </source>
</evidence>
<dbReference type="Pfam" id="PF09341">
    <property type="entry name" value="Pcc1"/>
    <property type="match status" value="1"/>
</dbReference>
<dbReference type="Proteomes" id="UP001150925">
    <property type="component" value="Unassembled WGS sequence"/>
</dbReference>
<comment type="caution">
    <text evidence="7">The sequence shown here is derived from an EMBL/GenBank/DDBJ whole genome shotgun (WGS) entry which is preliminary data.</text>
</comment>
<sequence length="95" mass="10315">MSSPKAAPHTLKLTVPFPDAESAQIAAKALAVDEDLNARLIQTRVEAVDSAVTVNFHAQDLRILRIATSSFFEMLTMVLNTLQTFAPRNATDTTS</sequence>
<reference evidence="7" key="1">
    <citation type="submission" date="2022-07" db="EMBL/GenBank/DDBJ databases">
        <title>Phylogenomic reconstructions and comparative analyses of Kickxellomycotina fungi.</title>
        <authorList>
            <person name="Reynolds N.K."/>
            <person name="Stajich J.E."/>
            <person name="Barry K."/>
            <person name="Grigoriev I.V."/>
            <person name="Crous P."/>
            <person name="Smith M.E."/>
        </authorList>
    </citation>
    <scope>NUCLEOTIDE SEQUENCE</scope>
    <source>
        <strain evidence="7">RSA 1196</strain>
    </source>
</reference>
<evidence type="ECO:0000256" key="4">
    <source>
        <dbReference type="ARBA" id="ARBA00022490"/>
    </source>
</evidence>
<organism evidence="7 8">
    <name type="scientific">Dispira parvispora</name>
    <dbReference type="NCBI Taxonomy" id="1520584"/>
    <lineage>
        <taxon>Eukaryota</taxon>
        <taxon>Fungi</taxon>
        <taxon>Fungi incertae sedis</taxon>
        <taxon>Zoopagomycota</taxon>
        <taxon>Kickxellomycotina</taxon>
        <taxon>Dimargaritomycetes</taxon>
        <taxon>Dimargaritales</taxon>
        <taxon>Dimargaritaceae</taxon>
        <taxon>Dispira</taxon>
    </lineage>
</organism>
<comment type="similarity">
    <text evidence="3">Belongs to the CTAG/PCC1 family.</text>
</comment>
<keyword evidence="6" id="KW-0539">Nucleus</keyword>
<dbReference type="GO" id="GO:0008033">
    <property type="term" value="P:tRNA processing"/>
    <property type="evidence" value="ECO:0007669"/>
    <property type="project" value="UniProtKB-KW"/>
</dbReference>
<gene>
    <name evidence="7" type="ORF">IWQ62_003697</name>
</gene>
<dbReference type="Gene3D" id="3.30.310.50">
    <property type="entry name" value="Alpha-D-phosphohexomutase, C-terminal domain"/>
    <property type="match status" value="1"/>
</dbReference>
<dbReference type="OrthoDB" id="10025739at2759"/>
<keyword evidence="5" id="KW-0819">tRNA processing</keyword>
<accession>A0A9W8ANW1</accession>
<comment type="subcellular location">
    <subcellularLocation>
        <location evidence="2">Cytoplasm</location>
    </subcellularLocation>
    <subcellularLocation>
        <location evidence="1">Nucleus</location>
    </subcellularLocation>
</comment>
<dbReference type="PANTHER" id="PTHR31283">
    <property type="entry name" value="EKC/KEOPS COMPLEX SUBUNIT PCC1 FAMILY MEMBER"/>
    <property type="match status" value="1"/>
</dbReference>